<sequence length="42" mass="4518">MAALCPTTTSRRSRLSTWSSVSVVVSLSLRSRPLPPSTTATR</sequence>
<protein>
    <submittedName>
        <fullName evidence="1">Uncharacterized protein</fullName>
    </submittedName>
</protein>
<dbReference type="Proteomes" id="UP000230605">
    <property type="component" value="Chromosome 3"/>
</dbReference>
<comment type="caution">
    <text evidence="1">The sequence shown here is derived from an EMBL/GenBank/DDBJ whole genome shotgun (WGS) entry which is preliminary data.</text>
</comment>
<organism evidence="1 2">
    <name type="scientific">Cercospora beticola</name>
    <name type="common">Sugarbeet leaf spot fungus</name>
    <dbReference type="NCBI Taxonomy" id="122368"/>
    <lineage>
        <taxon>Eukaryota</taxon>
        <taxon>Fungi</taxon>
        <taxon>Dikarya</taxon>
        <taxon>Ascomycota</taxon>
        <taxon>Pezizomycotina</taxon>
        <taxon>Dothideomycetes</taxon>
        <taxon>Dothideomycetidae</taxon>
        <taxon>Mycosphaerellales</taxon>
        <taxon>Mycosphaerellaceae</taxon>
        <taxon>Cercospora</taxon>
    </lineage>
</organism>
<gene>
    <name evidence="1" type="ORF">CB0940_03481</name>
</gene>
<evidence type="ECO:0000313" key="2">
    <source>
        <dbReference type="Proteomes" id="UP000230605"/>
    </source>
</evidence>
<dbReference type="EMBL" id="LKMD01000101">
    <property type="protein sequence ID" value="PIA98710.1"/>
    <property type="molecule type" value="Genomic_DNA"/>
</dbReference>
<reference evidence="1 2" key="1">
    <citation type="submission" date="2015-10" db="EMBL/GenBank/DDBJ databases">
        <title>The cercosporin biosynthetic gene cluster was horizontally transferred to several fungal lineages and shown to be expanded in Cercospora beticola based on microsynteny with recipient genomes.</title>
        <authorList>
            <person name="De Jonge R."/>
            <person name="Ebert M.K."/>
            <person name="Suttle J.C."/>
            <person name="Jurick Ii W.M."/>
            <person name="Secor G.A."/>
            <person name="Thomma B.P."/>
            <person name="Van De Peer Y."/>
            <person name="Bolton M.D."/>
        </authorList>
    </citation>
    <scope>NUCLEOTIDE SEQUENCE [LARGE SCALE GENOMIC DNA]</scope>
    <source>
        <strain evidence="1 2">09-40</strain>
    </source>
</reference>
<evidence type="ECO:0000313" key="1">
    <source>
        <dbReference type="EMBL" id="PIA98710.1"/>
    </source>
</evidence>
<accession>A0A2G5I1R6</accession>
<proteinExistence type="predicted"/>
<dbReference type="AlphaFoldDB" id="A0A2G5I1R6"/>
<name>A0A2G5I1R6_CERBT</name>